<evidence type="ECO:0000256" key="8">
    <source>
        <dbReference type="ARBA" id="ARBA00023242"/>
    </source>
</evidence>
<dbReference type="GO" id="GO:0046872">
    <property type="term" value="F:metal ion binding"/>
    <property type="evidence" value="ECO:0007669"/>
    <property type="project" value="UniProtKB-KW"/>
</dbReference>
<evidence type="ECO:0000256" key="1">
    <source>
        <dbReference type="ARBA" id="ARBA00004123"/>
    </source>
</evidence>
<reference evidence="14 15" key="1">
    <citation type="submission" date="2016-04" db="EMBL/GenBank/DDBJ databases">
        <title>The genome of Intoshia linei affirms orthonectids as highly simplified spiralians.</title>
        <authorList>
            <person name="Mikhailov K.V."/>
            <person name="Slusarev G.S."/>
            <person name="Nikitin M.A."/>
            <person name="Logacheva M.D."/>
            <person name="Penin A."/>
            <person name="Aleoshin V."/>
            <person name="Panchin Y.V."/>
        </authorList>
    </citation>
    <scope>NUCLEOTIDE SEQUENCE [LARGE SCALE GENOMIC DNA]</scope>
    <source>
        <strain evidence="14">Intl2013</strain>
        <tissue evidence="14">Whole animal</tissue>
    </source>
</reference>
<dbReference type="InterPro" id="IPR009057">
    <property type="entry name" value="Homeodomain-like_sf"/>
</dbReference>
<comment type="subcellular location">
    <subcellularLocation>
        <location evidence="1 9 11">Nucleus</location>
    </subcellularLocation>
</comment>
<keyword evidence="7 9" id="KW-0371">Homeobox</keyword>
<dbReference type="SUPFAM" id="SSF57716">
    <property type="entry name" value="Glucocorticoid receptor-like (DNA-binding domain)"/>
    <property type="match status" value="2"/>
</dbReference>
<proteinExistence type="predicted"/>
<dbReference type="SUPFAM" id="SSF46689">
    <property type="entry name" value="Homeodomain-like"/>
    <property type="match status" value="1"/>
</dbReference>
<dbReference type="Proteomes" id="UP000078046">
    <property type="component" value="Unassembled WGS sequence"/>
</dbReference>
<keyword evidence="15" id="KW-1185">Reference proteome</keyword>
<evidence type="ECO:0000256" key="9">
    <source>
        <dbReference type="PROSITE-ProRule" id="PRU00108"/>
    </source>
</evidence>
<protein>
    <submittedName>
        <fullName evidence="14">LIM domain only protein 1</fullName>
    </submittedName>
</protein>
<name>A0A177B847_9BILA</name>
<dbReference type="InterPro" id="IPR017970">
    <property type="entry name" value="Homeobox_CS"/>
</dbReference>
<evidence type="ECO:0000313" key="14">
    <source>
        <dbReference type="EMBL" id="OAF69594.1"/>
    </source>
</evidence>
<feature type="domain" description="Homeobox" evidence="13">
    <location>
        <begin position="169"/>
        <end position="229"/>
    </location>
</feature>
<keyword evidence="2 10" id="KW-0479">Metal-binding</keyword>
<evidence type="ECO:0000259" key="12">
    <source>
        <dbReference type="PROSITE" id="PS50023"/>
    </source>
</evidence>
<dbReference type="SMART" id="SM00132">
    <property type="entry name" value="LIM"/>
    <property type="match status" value="2"/>
</dbReference>
<dbReference type="GO" id="GO:0000977">
    <property type="term" value="F:RNA polymerase II transcription regulatory region sequence-specific DNA binding"/>
    <property type="evidence" value="ECO:0007669"/>
    <property type="project" value="TreeGrafter"/>
</dbReference>
<keyword evidence="6 9" id="KW-0238">DNA-binding</keyword>
<keyword evidence="8 9" id="KW-0539">Nucleus</keyword>
<dbReference type="Pfam" id="PF00412">
    <property type="entry name" value="LIM"/>
    <property type="match status" value="2"/>
</dbReference>
<dbReference type="PROSITE" id="PS00478">
    <property type="entry name" value="LIM_DOMAIN_1"/>
    <property type="match status" value="1"/>
</dbReference>
<dbReference type="Pfam" id="PF00046">
    <property type="entry name" value="Homeodomain"/>
    <property type="match status" value="1"/>
</dbReference>
<dbReference type="PROSITE" id="PS00027">
    <property type="entry name" value="HOMEOBOX_1"/>
    <property type="match status" value="1"/>
</dbReference>
<dbReference type="EMBL" id="LWCA01000257">
    <property type="protein sequence ID" value="OAF69594.1"/>
    <property type="molecule type" value="Genomic_DNA"/>
</dbReference>
<dbReference type="Gene3D" id="2.10.110.10">
    <property type="entry name" value="Cysteine Rich Protein"/>
    <property type="match status" value="2"/>
</dbReference>
<accession>A0A177B847</accession>
<dbReference type="PANTHER" id="PTHR24208:SF168">
    <property type="entry name" value="PROTEIN APTEROUS"/>
    <property type="match status" value="1"/>
</dbReference>
<dbReference type="AlphaFoldDB" id="A0A177B847"/>
<evidence type="ECO:0000256" key="11">
    <source>
        <dbReference type="RuleBase" id="RU000682"/>
    </source>
</evidence>
<dbReference type="PANTHER" id="PTHR24208">
    <property type="entry name" value="LIM/HOMEOBOX PROTEIN LHX"/>
    <property type="match status" value="1"/>
</dbReference>
<dbReference type="PROSITE" id="PS50071">
    <property type="entry name" value="HOMEOBOX_2"/>
    <property type="match status" value="1"/>
</dbReference>
<dbReference type="SMART" id="SM00389">
    <property type="entry name" value="HOX"/>
    <property type="match status" value="1"/>
</dbReference>
<gene>
    <name evidence="14" type="ORF">A3Q56_02650</name>
</gene>
<comment type="caution">
    <text evidence="14">The sequence shown here is derived from an EMBL/GenBank/DDBJ whole genome shotgun (WGS) entry which is preliminary data.</text>
</comment>
<dbReference type="InterPro" id="IPR001781">
    <property type="entry name" value="Znf_LIM"/>
</dbReference>
<dbReference type="CDD" id="cd00086">
    <property type="entry name" value="homeodomain"/>
    <property type="match status" value="1"/>
</dbReference>
<dbReference type="InterPro" id="IPR050453">
    <property type="entry name" value="LIM_Homeobox_TF"/>
</dbReference>
<evidence type="ECO:0000256" key="4">
    <source>
        <dbReference type="ARBA" id="ARBA00022833"/>
    </source>
</evidence>
<evidence type="ECO:0000256" key="5">
    <source>
        <dbReference type="ARBA" id="ARBA00023038"/>
    </source>
</evidence>
<dbReference type="PROSITE" id="PS50023">
    <property type="entry name" value="LIM_DOMAIN_2"/>
    <property type="match status" value="1"/>
</dbReference>
<evidence type="ECO:0000256" key="3">
    <source>
        <dbReference type="ARBA" id="ARBA00022737"/>
    </source>
</evidence>
<organism evidence="14 15">
    <name type="scientific">Intoshia linei</name>
    <dbReference type="NCBI Taxonomy" id="1819745"/>
    <lineage>
        <taxon>Eukaryota</taxon>
        <taxon>Metazoa</taxon>
        <taxon>Spiralia</taxon>
        <taxon>Lophotrochozoa</taxon>
        <taxon>Mesozoa</taxon>
        <taxon>Orthonectida</taxon>
        <taxon>Rhopaluridae</taxon>
        <taxon>Intoshia</taxon>
    </lineage>
</organism>
<keyword evidence="4 10" id="KW-0862">Zinc</keyword>
<dbReference type="InterPro" id="IPR001356">
    <property type="entry name" value="HD"/>
</dbReference>
<sequence>MTFCKTKNFQHNLNLDNNIINPLSASISEPFQLCMICNRDITDEYFLRSDDKFWHTGCLKCKECDQPVTNKCFKTDHDFYCEKDYYEKLGKRCHKCKSIIHTDDYVVIAFEIELNSRSQLGDVLYHQNCFTCKVCNEMIGTGKNYHFSVKLGLLCEKDFSSKKKNSKESTKRGRRTSLTDNQLSTLVNFYTNAQKPTRDQLGQLAISTGLSSRVVQVWFQNKRSKEKRNQSITSSANI</sequence>
<dbReference type="OrthoDB" id="10068367at2759"/>
<dbReference type="GO" id="GO:0000981">
    <property type="term" value="F:DNA-binding transcription factor activity, RNA polymerase II-specific"/>
    <property type="evidence" value="ECO:0007669"/>
    <property type="project" value="InterPro"/>
</dbReference>
<keyword evidence="3" id="KW-0677">Repeat</keyword>
<keyword evidence="5 10" id="KW-0440">LIM domain</keyword>
<evidence type="ECO:0000256" key="2">
    <source>
        <dbReference type="ARBA" id="ARBA00022723"/>
    </source>
</evidence>
<evidence type="ECO:0000256" key="6">
    <source>
        <dbReference type="ARBA" id="ARBA00023125"/>
    </source>
</evidence>
<evidence type="ECO:0000313" key="15">
    <source>
        <dbReference type="Proteomes" id="UP000078046"/>
    </source>
</evidence>
<dbReference type="GO" id="GO:0030182">
    <property type="term" value="P:neuron differentiation"/>
    <property type="evidence" value="ECO:0007669"/>
    <property type="project" value="TreeGrafter"/>
</dbReference>
<dbReference type="Gene3D" id="1.10.10.60">
    <property type="entry name" value="Homeodomain-like"/>
    <property type="match status" value="1"/>
</dbReference>
<evidence type="ECO:0000256" key="10">
    <source>
        <dbReference type="PROSITE-ProRule" id="PRU00125"/>
    </source>
</evidence>
<evidence type="ECO:0000256" key="7">
    <source>
        <dbReference type="ARBA" id="ARBA00023155"/>
    </source>
</evidence>
<feature type="DNA-binding region" description="Homeobox" evidence="9">
    <location>
        <begin position="171"/>
        <end position="230"/>
    </location>
</feature>
<dbReference type="GO" id="GO:0005634">
    <property type="term" value="C:nucleus"/>
    <property type="evidence" value="ECO:0007669"/>
    <property type="project" value="UniProtKB-SubCell"/>
</dbReference>
<feature type="domain" description="LIM zinc-binding" evidence="12">
    <location>
        <begin position="32"/>
        <end position="91"/>
    </location>
</feature>
<evidence type="ECO:0000259" key="13">
    <source>
        <dbReference type="PROSITE" id="PS50071"/>
    </source>
</evidence>